<evidence type="ECO:0000259" key="1">
    <source>
        <dbReference type="Pfam" id="PF01872"/>
    </source>
</evidence>
<gene>
    <name evidence="2" type="ORF">MJ923_11950</name>
</gene>
<dbReference type="Pfam" id="PF01872">
    <property type="entry name" value="RibD_C"/>
    <property type="match status" value="1"/>
</dbReference>
<dbReference type="GO" id="GO:0008703">
    <property type="term" value="F:5-amino-6-(5-phosphoribosylamino)uracil reductase activity"/>
    <property type="evidence" value="ECO:0007669"/>
    <property type="project" value="InterPro"/>
</dbReference>
<evidence type="ECO:0000313" key="3">
    <source>
        <dbReference type="Proteomes" id="UP001297581"/>
    </source>
</evidence>
<feature type="domain" description="Bacterial bifunctional deaminase-reductase C-terminal" evidence="1">
    <location>
        <begin position="4"/>
        <end position="163"/>
    </location>
</feature>
<dbReference type="GO" id="GO:0009231">
    <property type="term" value="P:riboflavin biosynthetic process"/>
    <property type="evidence" value="ECO:0007669"/>
    <property type="project" value="InterPro"/>
</dbReference>
<dbReference type="Gene3D" id="3.40.430.10">
    <property type="entry name" value="Dihydrofolate Reductase, subunit A"/>
    <property type="match status" value="1"/>
</dbReference>
<sequence>MANIVYIATSLDGFIADKHGGLDWLHAVPNPDGLDFGWSEFLAGIDAIVMGRTTFETVCSFDVDWPYPVPVFVLSNSLTEIPPSHADKAQLVSGDLASLVAMLNGRGFQQLYIDGGKTVQSFMAADLIDELIITRLPIVLGGGAPLFDELASAQNFEHLSTQVLLDAMVKSHYRRKRD</sequence>
<dbReference type="SUPFAM" id="SSF53597">
    <property type="entry name" value="Dihydrofolate reductase-like"/>
    <property type="match status" value="1"/>
</dbReference>
<proteinExistence type="predicted"/>
<keyword evidence="3" id="KW-1185">Reference proteome</keyword>
<organism evidence="2 3">
    <name type="scientific">Shewanella zhuhaiensis</name>
    <dbReference type="NCBI Taxonomy" id="2919576"/>
    <lineage>
        <taxon>Bacteria</taxon>
        <taxon>Pseudomonadati</taxon>
        <taxon>Pseudomonadota</taxon>
        <taxon>Gammaproteobacteria</taxon>
        <taxon>Alteromonadales</taxon>
        <taxon>Shewanellaceae</taxon>
        <taxon>Shewanella</taxon>
    </lineage>
</organism>
<dbReference type="InterPro" id="IPR002734">
    <property type="entry name" value="RibDG_C"/>
</dbReference>
<dbReference type="PANTHER" id="PTHR38011:SF11">
    <property type="entry name" value="2,5-DIAMINO-6-RIBOSYLAMINO-4(3H)-PYRIMIDINONE 5'-PHOSPHATE REDUCTASE"/>
    <property type="match status" value="1"/>
</dbReference>
<dbReference type="RefSeq" id="WP_240591293.1">
    <property type="nucleotide sequence ID" value="NZ_JAKUDL010000004.1"/>
</dbReference>
<accession>A0AAJ1BHS6</accession>
<dbReference type="Proteomes" id="UP001297581">
    <property type="component" value="Unassembled WGS sequence"/>
</dbReference>
<comment type="caution">
    <text evidence="2">The sequence shown here is derived from an EMBL/GenBank/DDBJ whole genome shotgun (WGS) entry which is preliminary data.</text>
</comment>
<name>A0AAJ1BHS6_9GAMM</name>
<dbReference type="AlphaFoldDB" id="A0AAJ1BHS6"/>
<dbReference type="InterPro" id="IPR050765">
    <property type="entry name" value="Riboflavin_Biosynth_HTPR"/>
</dbReference>
<dbReference type="EMBL" id="JAKUDL010000004">
    <property type="protein sequence ID" value="MCH4295014.1"/>
    <property type="molecule type" value="Genomic_DNA"/>
</dbReference>
<protein>
    <submittedName>
        <fullName evidence="2">Dihydrofolate reductase family protein</fullName>
    </submittedName>
</protein>
<dbReference type="InterPro" id="IPR024072">
    <property type="entry name" value="DHFR-like_dom_sf"/>
</dbReference>
<dbReference type="PANTHER" id="PTHR38011">
    <property type="entry name" value="DIHYDROFOLATE REDUCTASE FAMILY PROTEIN (AFU_ORTHOLOGUE AFUA_8G06820)"/>
    <property type="match status" value="1"/>
</dbReference>
<reference evidence="2 3" key="1">
    <citation type="submission" date="2022-02" db="EMBL/GenBank/DDBJ databases">
        <title>The genome sequence of Shewanella sp. 3B26.</title>
        <authorList>
            <person name="Du J."/>
        </authorList>
    </citation>
    <scope>NUCLEOTIDE SEQUENCE [LARGE SCALE GENOMIC DNA]</scope>
    <source>
        <strain evidence="2 3">3B26</strain>
    </source>
</reference>
<evidence type="ECO:0000313" key="2">
    <source>
        <dbReference type="EMBL" id="MCH4295014.1"/>
    </source>
</evidence>